<feature type="compositionally biased region" description="Gly residues" evidence="1">
    <location>
        <begin position="106"/>
        <end position="120"/>
    </location>
</feature>
<dbReference type="Proteomes" id="UP001607302">
    <property type="component" value="Unassembled WGS sequence"/>
</dbReference>
<gene>
    <name evidence="2" type="ORF">V1478_016234</name>
</gene>
<dbReference type="AlphaFoldDB" id="A0ABD1ZZU7"/>
<name>A0ABD1ZZU7_VESSQ</name>
<feature type="region of interest" description="Disordered" evidence="1">
    <location>
        <begin position="104"/>
        <end position="138"/>
    </location>
</feature>
<evidence type="ECO:0000313" key="2">
    <source>
        <dbReference type="EMBL" id="KAL2713677.1"/>
    </source>
</evidence>
<reference evidence="2 3" key="1">
    <citation type="journal article" date="2024" name="Ann. Entomol. Soc. Am.">
        <title>Genomic analyses of the southern and eastern yellowjacket wasps (Hymenoptera: Vespidae) reveal evolutionary signatures of social life.</title>
        <authorList>
            <person name="Catto M.A."/>
            <person name="Caine P.B."/>
            <person name="Orr S.E."/>
            <person name="Hunt B.G."/>
            <person name="Goodisman M.A.D."/>
        </authorList>
    </citation>
    <scope>NUCLEOTIDE SEQUENCE [LARGE SCALE GENOMIC DNA]</scope>
    <source>
        <strain evidence="2">233</strain>
        <tissue evidence="2">Head and thorax</tissue>
    </source>
</reference>
<protein>
    <submittedName>
        <fullName evidence="2">Uncharacterized protein</fullName>
    </submittedName>
</protein>
<proteinExistence type="predicted"/>
<evidence type="ECO:0000256" key="1">
    <source>
        <dbReference type="SAM" id="MobiDB-lite"/>
    </source>
</evidence>
<organism evidence="2 3">
    <name type="scientific">Vespula squamosa</name>
    <name type="common">Southern yellow jacket</name>
    <name type="synonym">Wasp</name>
    <dbReference type="NCBI Taxonomy" id="30214"/>
    <lineage>
        <taxon>Eukaryota</taxon>
        <taxon>Metazoa</taxon>
        <taxon>Ecdysozoa</taxon>
        <taxon>Arthropoda</taxon>
        <taxon>Hexapoda</taxon>
        <taxon>Insecta</taxon>
        <taxon>Pterygota</taxon>
        <taxon>Neoptera</taxon>
        <taxon>Endopterygota</taxon>
        <taxon>Hymenoptera</taxon>
        <taxon>Apocrita</taxon>
        <taxon>Aculeata</taxon>
        <taxon>Vespoidea</taxon>
        <taxon>Vespidae</taxon>
        <taxon>Vespinae</taxon>
        <taxon>Vespula</taxon>
    </lineage>
</organism>
<evidence type="ECO:0000313" key="3">
    <source>
        <dbReference type="Proteomes" id="UP001607302"/>
    </source>
</evidence>
<sequence length="138" mass="15141">MGEAFGICRENEEMVIRRDGHIHSRHKLRIEQSRIIKVNAMVTTRTYVCSPPRLECKSSNVRVSAGTQAASKQADSNYTNEEIVPFLFLFVFVHVVREIQVMVTGNGNGGGGSGSDGNGGDDGKGEEGGRERHTYLQT</sequence>
<feature type="compositionally biased region" description="Basic and acidic residues" evidence="1">
    <location>
        <begin position="121"/>
        <end position="138"/>
    </location>
</feature>
<dbReference type="EMBL" id="JAUDFV010000157">
    <property type="protein sequence ID" value="KAL2713677.1"/>
    <property type="molecule type" value="Genomic_DNA"/>
</dbReference>
<keyword evidence="3" id="KW-1185">Reference proteome</keyword>
<accession>A0ABD1ZZU7</accession>
<comment type="caution">
    <text evidence="2">The sequence shown here is derived from an EMBL/GenBank/DDBJ whole genome shotgun (WGS) entry which is preliminary data.</text>
</comment>